<keyword evidence="1" id="KW-0175">Coiled coil</keyword>
<evidence type="ECO:0000313" key="3">
    <source>
        <dbReference type="Proteomes" id="UP000663848"/>
    </source>
</evidence>
<proteinExistence type="predicted"/>
<feature type="coiled-coil region" evidence="1">
    <location>
        <begin position="28"/>
        <end position="118"/>
    </location>
</feature>
<dbReference type="PANTHER" id="PTHR44281">
    <property type="entry name" value="SPINDLE ASSEMBLY ABNORMAL PROTEIN 6 HOMOLOG"/>
    <property type="match status" value="1"/>
</dbReference>
<dbReference type="Proteomes" id="UP000663848">
    <property type="component" value="Unassembled WGS sequence"/>
</dbReference>
<dbReference type="PANTHER" id="PTHR44281:SF2">
    <property type="entry name" value="SPINDLE ASSEMBLY ABNORMAL PROTEIN 6 HOMOLOG"/>
    <property type="match status" value="1"/>
</dbReference>
<accession>A0A821X9J2</accession>
<protein>
    <submittedName>
        <fullName evidence="2">Uncharacterized protein</fullName>
    </submittedName>
</protein>
<feature type="non-terminal residue" evidence="2">
    <location>
        <position position="1"/>
    </location>
</feature>
<dbReference type="GO" id="GO:0005813">
    <property type="term" value="C:centrosome"/>
    <property type="evidence" value="ECO:0007669"/>
    <property type="project" value="TreeGrafter"/>
</dbReference>
<reference evidence="2" key="1">
    <citation type="submission" date="2021-02" db="EMBL/GenBank/DDBJ databases">
        <authorList>
            <person name="Nowell W R."/>
        </authorList>
    </citation>
    <scope>NUCLEOTIDE SEQUENCE</scope>
</reference>
<sequence>KKYEETVQLKMEKMLELKRDLAKGNEIIIRFGNDLEKCKSDLQKYQQELAKSREKMKTKDQIATKQERILQEKERELANLQKENAEINSKLEKSSDSFQKLTEQHNEAKDLLKKNEALINYLNHKLTELQNMQPQQPRILNGNMTLDSSSSTTTNHFRPTSFLVFYFETIYFSRKEKIRFLLL</sequence>
<dbReference type="EMBL" id="CAJOBR010021768">
    <property type="protein sequence ID" value="CAF4941640.1"/>
    <property type="molecule type" value="Genomic_DNA"/>
</dbReference>
<dbReference type="AlphaFoldDB" id="A0A821X9J2"/>
<dbReference type="GO" id="GO:0007099">
    <property type="term" value="P:centriole replication"/>
    <property type="evidence" value="ECO:0007669"/>
    <property type="project" value="TreeGrafter"/>
</dbReference>
<evidence type="ECO:0000256" key="1">
    <source>
        <dbReference type="SAM" id="Coils"/>
    </source>
</evidence>
<gene>
    <name evidence="2" type="ORF">QYT958_LOCUS32794</name>
</gene>
<organism evidence="2 3">
    <name type="scientific">Rotaria socialis</name>
    <dbReference type="NCBI Taxonomy" id="392032"/>
    <lineage>
        <taxon>Eukaryota</taxon>
        <taxon>Metazoa</taxon>
        <taxon>Spiralia</taxon>
        <taxon>Gnathifera</taxon>
        <taxon>Rotifera</taxon>
        <taxon>Eurotatoria</taxon>
        <taxon>Bdelloidea</taxon>
        <taxon>Philodinida</taxon>
        <taxon>Philodinidae</taxon>
        <taxon>Rotaria</taxon>
    </lineage>
</organism>
<evidence type="ECO:0000313" key="2">
    <source>
        <dbReference type="EMBL" id="CAF4941640.1"/>
    </source>
</evidence>
<name>A0A821X9J2_9BILA</name>
<dbReference type="GO" id="GO:0005814">
    <property type="term" value="C:centriole"/>
    <property type="evidence" value="ECO:0007669"/>
    <property type="project" value="TreeGrafter"/>
</dbReference>
<comment type="caution">
    <text evidence="2">The sequence shown here is derived from an EMBL/GenBank/DDBJ whole genome shotgun (WGS) entry which is preliminary data.</text>
</comment>